<protein>
    <recommendedName>
        <fullName evidence="4">CSN8/PSMD8/EIF3K domain-containing protein</fullName>
    </recommendedName>
</protein>
<gene>
    <name evidence="2" type="ORF">C8A03DRAFT_40673</name>
</gene>
<comment type="caution">
    <text evidence="2">The sequence shown here is derived from an EMBL/GenBank/DDBJ whole genome shotgun (WGS) entry which is preliminary data.</text>
</comment>
<sequence>MQRKPGTAPPGYLSRLKPIEHDPLAEYGLPSKGEKRLLSPKVQEAYYTKIVERYLAFCTEAGDREGLQKQFARLAIADRASSAAVSPLPQPASSPSKYQPLPSDDKLSQILSALRKLREALVASHRADDFATQVYLFSARLGILASSYETYYPSLLQLLRRHQRAQRQQRQQVHVPPPTTTSASTARHSSSSSSSQPNNRGSTSSSSGDLTSVEYHEVTSYLVIDAACRRADLAEAYALRHTYRLRDPKVDLILASLVADNWVAWRRVKKQVDGYRVRLMEFAEAQVRTHALKAFGRAYLSLPLGVLEAQMGVSWAELRERFGVGWELGDGEGGERRVVIRKVQGRS</sequence>
<reference evidence="2" key="2">
    <citation type="submission" date="2023-05" db="EMBL/GenBank/DDBJ databases">
        <authorList>
            <consortium name="Lawrence Berkeley National Laboratory"/>
            <person name="Steindorff A."/>
            <person name="Hensen N."/>
            <person name="Bonometti L."/>
            <person name="Westerberg I."/>
            <person name="Brannstrom I.O."/>
            <person name="Guillou S."/>
            <person name="Cros-Aarteil S."/>
            <person name="Calhoun S."/>
            <person name="Haridas S."/>
            <person name="Kuo A."/>
            <person name="Mondo S."/>
            <person name="Pangilinan J."/>
            <person name="Riley R."/>
            <person name="Labutti K."/>
            <person name="Andreopoulos B."/>
            <person name="Lipzen A."/>
            <person name="Chen C."/>
            <person name="Yanf M."/>
            <person name="Daum C."/>
            <person name="Ng V."/>
            <person name="Clum A."/>
            <person name="Ohm R."/>
            <person name="Martin F."/>
            <person name="Silar P."/>
            <person name="Natvig D."/>
            <person name="Lalanne C."/>
            <person name="Gautier V."/>
            <person name="Ament-Velasquez S.L."/>
            <person name="Kruys A."/>
            <person name="Hutchinson M.I."/>
            <person name="Powell A.J."/>
            <person name="Barry K."/>
            <person name="Miller A.N."/>
            <person name="Grigoriev I.V."/>
            <person name="Debuchy R."/>
            <person name="Gladieux P."/>
            <person name="Thoren M.H."/>
            <person name="Johannesson H."/>
        </authorList>
    </citation>
    <scope>NUCLEOTIDE SEQUENCE</scope>
    <source>
        <strain evidence="2">CBS 532.94</strain>
    </source>
</reference>
<organism evidence="2 3">
    <name type="scientific">Achaetomium macrosporum</name>
    <dbReference type="NCBI Taxonomy" id="79813"/>
    <lineage>
        <taxon>Eukaryota</taxon>
        <taxon>Fungi</taxon>
        <taxon>Dikarya</taxon>
        <taxon>Ascomycota</taxon>
        <taxon>Pezizomycotina</taxon>
        <taxon>Sordariomycetes</taxon>
        <taxon>Sordariomycetidae</taxon>
        <taxon>Sordariales</taxon>
        <taxon>Chaetomiaceae</taxon>
        <taxon>Achaetomium</taxon>
    </lineage>
</organism>
<proteinExistence type="predicted"/>
<evidence type="ECO:0000313" key="2">
    <source>
        <dbReference type="EMBL" id="KAK4241966.1"/>
    </source>
</evidence>
<accession>A0AAN7H9X3</accession>
<dbReference type="PANTHER" id="PTHR39398">
    <property type="entry name" value="YALI0F14311P"/>
    <property type="match status" value="1"/>
</dbReference>
<dbReference type="Proteomes" id="UP001303760">
    <property type="component" value="Unassembled WGS sequence"/>
</dbReference>
<feature type="region of interest" description="Disordered" evidence="1">
    <location>
        <begin position="163"/>
        <end position="209"/>
    </location>
</feature>
<dbReference type="EMBL" id="MU860014">
    <property type="protein sequence ID" value="KAK4241966.1"/>
    <property type="molecule type" value="Genomic_DNA"/>
</dbReference>
<dbReference type="AlphaFoldDB" id="A0AAN7H9X3"/>
<reference evidence="2" key="1">
    <citation type="journal article" date="2023" name="Mol. Phylogenet. Evol.">
        <title>Genome-scale phylogeny and comparative genomics of the fungal order Sordariales.</title>
        <authorList>
            <person name="Hensen N."/>
            <person name="Bonometti L."/>
            <person name="Westerberg I."/>
            <person name="Brannstrom I.O."/>
            <person name="Guillou S."/>
            <person name="Cros-Aarteil S."/>
            <person name="Calhoun S."/>
            <person name="Haridas S."/>
            <person name="Kuo A."/>
            <person name="Mondo S."/>
            <person name="Pangilinan J."/>
            <person name="Riley R."/>
            <person name="LaButti K."/>
            <person name="Andreopoulos B."/>
            <person name="Lipzen A."/>
            <person name="Chen C."/>
            <person name="Yan M."/>
            <person name="Daum C."/>
            <person name="Ng V."/>
            <person name="Clum A."/>
            <person name="Steindorff A."/>
            <person name="Ohm R.A."/>
            <person name="Martin F."/>
            <person name="Silar P."/>
            <person name="Natvig D.O."/>
            <person name="Lalanne C."/>
            <person name="Gautier V."/>
            <person name="Ament-Velasquez S.L."/>
            <person name="Kruys A."/>
            <person name="Hutchinson M.I."/>
            <person name="Powell A.J."/>
            <person name="Barry K."/>
            <person name="Miller A.N."/>
            <person name="Grigoriev I.V."/>
            <person name="Debuchy R."/>
            <person name="Gladieux P."/>
            <person name="Hiltunen Thoren M."/>
            <person name="Johannesson H."/>
        </authorList>
    </citation>
    <scope>NUCLEOTIDE SEQUENCE</scope>
    <source>
        <strain evidence="2">CBS 532.94</strain>
    </source>
</reference>
<feature type="compositionally biased region" description="Low complexity" evidence="1">
    <location>
        <begin position="180"/>
        <end position="209"/>
    </location>
</feature>
<evidence type="ECO:0000256" key="1">
    <source>
        <dbReference type="SAM" id="MobiDB-lite"/>
    </source>
</evidence>
<keyword evidence="3" id="KW-1185">Reference proteome</keyword>
<evidence type="ECO:0000313" key="3">
    <source>
        <dbReference type="Proteomes" id="UP001303760"/>
    </source>
</evidence>
<evidence type="ECO:0008006" key="4">
    <source>
        <dbReference type="Google" id="ProtNLM"/>
    </source>
</evidence>
<dbReference type="PANTHER" id="PTHR39398:SF1">
    <property type="entry name" value="CSN8_PSMD8_EIF3K DOMAIN-CONTAINING PROTEIN"/>
    <property type="match status" value="1"/>
</dbReference>
<name>A0AAN7H9X3_9PEZI</name>